<dbReference type="InterPro" id="IPR052035">
    <property type="entry name" value="ZnF_BED_domain_contain"/>
</dbReference>
<dbReference type="PANTHER" id="PTHR46481">
    <property type="entry name" value="ZINC FINGER BED DOMAIN-CONTAINING PROTEIN 4"/>
    <property type="match status" value="1"/>
</dbReference>
<evidence type="ECO:0000256" key="1">
    <source>
        <dbReference type="ARBA" id="ARBA00004123"/>
    </source>
</evidence>
<keyword evidence="3" id="KW-0863">Zinc-finger</keyword>
<dbReference type="EMBL" id="EQ962661">
    <property type="protein sequence ID" value="EED11633.1"/>
    <property type="molecule type" value="Genomic_DNA"/>
</dbReference>
<evidence type="ECO:0000313" key="7">
    <source>
        <dbReference type="Proteomes" id="UP000001745"/>
    </source>
</evidence>
<protein>
    <recommendedName>
        <fullName evidence="8">HAT C-terminal dimerisation domain-containing protein</fullName>
    </recommendedName>
</protein>
<dbReference type="GeneID" id="8106885"/>
<dbReference type="InParanoid" id="B8MUC9"/>
<evidence type="ECO:0000256" key="5">
    <source>
        <dbReference type="ARBA" id="ARBA00023242"/>
    </source>
</evidence>
<dbReference type="OrthoDB" id="4505704at2759"/>
<dbReference type="GO" id="GO:0008270">
    <property type="term" value="F:zinc ion binding"/>
    <property type="evidence" value="ECO:0007669"/>
    <property type="project" value="UniProtKB-KW"/>
</dbReference>
<dbReference type="STRING" id="441959.B8MUC9"/>
<dbReference type="SUPFAM" id="SSF53098">
    <property type="entry name" value="Ribonuclease H-like"/>
    <property type="match status" value="1"/>
</dbReference>
<dbReference type="AlphaFoldDB" id="B8MUC9"/>
<dbReference type="GO" id="GO:0005634">
    <property type="term" value="C:nucleus"/>
    <property type="evidence" value="ECO:0007669"/>
    <property type="project" value="UniProtKB-SubCell"/>
</dbReference>
<dbReference type="Proteomes" id="UP000001745">
    <property type="component" value="Unassembled WGS sequence"/>
</dbReference>
<organism evidence="6 7">
    <name type="scientific">Talaromyces stipitatus (strain ATCC 10500 / CBS 375.48 / QM 6759 / NRRL 1006)</name>
    <name type="common">Penicillium stipitatum</name>
    <dbReference type="NCBI Taxonomy" id="441959"/>
    <lineage>
        <taxon>Eukaryota</taxon>
        <taxon>Fungi</taxon>
        <taxon>Dikarya</taxon>
        <taxon>Ascomycota</taxon>
        <taxon>Pezizomycotina</taxon>
        <taxon>Eurotiomycetes</taxon>
        <taxon>Eurotiomycetidae</taxon>
        <taxon>Eurotiales</taxon>
        <taxon>Trichocomaceae</taxon>
        <taxon>Talaromyces</taxon>
        <taxon>Talaromyces sect. Talaromyces</taxon>
    </lineage>
</organism>
<dbReference type="OMA" id="THIRCSA"/>
<keyword evidence="2" id="KW-0479">Metal-binding</keyword>
<evidence type="ECO:0008006" key="8">
    <source>
        <dbReference type="Google" id="ProtNLM"/>
    </source>
</evidence>
<dbReference type="RefSeq" id="XP_002488389.1">
    <property type="nucleotide sequence ID" value="XM_002488344.1"/>
</dbReference>
<keyword evidence="5" id="KW-0539">Nucleus</keyword>
<evidence type="ECO:0000256" key="2">
    <source>
        <dbReference type="ARBA" id="ARBA00022723"/>
    </source>
</evidence>
<comment type="subcellular location">
    <subcellularLocation>
        <location evidence="1">Nucleus</location>
    </subcellularLocation>
</comment>
<dbReference type="PhylomeDB" id="B8MUC9"/>
<evidence type="ECO:0000256" key="3">
    <source>
        <dbReference type="ARBA" id="ARBA00022771"/>
    </source>
</evidence>
<sequence>MGHGKKLQSASSSIHLSLDIWTSPNRILFLGICAHFVEQSQERLCKGLLALRTVGNHSGDEQFATLLPVLKDYGIQQKLCRVLGKYLQEEGIKWDPTYRRIFCIGHVINLAVQAFLFQNILEIEQLSSWDEIEVTEATEDEELQRQVTIYKIGPLGKLHNIVTHIRCSAGRTKEFKDLAGRLIPLDNRTRWNSWYHILYVVLQFDGAIDTYTKRHFAILEIEYLSPLDWERLHRTSKFLSLFNHATLKTQEDQATIDNVLFVMDIIIKHFEKALEEYRQKAPTYMVVQSYERNTQDLDDFDQIAHDLGKFARPASQDEYEDYNSESPYEIRTSALTWWCQD</sequence>
<evidence type="ECO:0000313" key="6">
    <source>
        <dbReference type="EMBL" id="EED11633.1"/>
    </source>
</evidence>
<keyword evidence="7" id="KW-1185">Reference proteome</keyword>
<dbReference type="HOGENOM" id="CLU_009123_10_3_1"/>
<name>B8MUC9_TALSN</name>
<dbReference type="VEuPathDB" id="FungiDB:TSTA_108210"/>
<reference evidence="7" key="1">
    <citation type="journal article" date="2015" name="Genome Announc.">
        <title>Genome sequence of the AIDS-associated pathogen Penicillium marneffei (ATCC18224) and its near taxonomic relative Talaromyces stipitatus (ATCC10500).</title>
        <authorList>
            <person name="Nierman W.C."/>
            <person name="Fedorova-Abrams N.D."/>
            <person name="Andrianopoulos A."/>
        </authorList>
    </citation>
    <scope>NUCLEOTIDE SEQUENCE [LARGE SCALE GENOMIC DNA]</scope>
    <source>
        <strain evidence="7">ATCC 10500 / CBS 375.48 / QM 6759 / NRRL 1006</strain>
    </source>
</reference>
<dbReference type="PANTHER" id="PTHR46481:SF10">
    <property type="entry name" value="ZINC FINGER BED DOMAIN-CONTAINING PROTEIN 39"/>
    <property type="match status" value="1"/>
</dbReference>
<keyword evidence="4" id="KW-0862">Zinc</keyword>
<dbReference type="InterPro" id="IPR012337">
    <property type="entry name" value="RNaseH-like_sf"/>
</dbReference>
<accession>B8MUC9</accession>
<dbReference type="eggNOG" id="KOG1121">
    <property type="taxonomic scope" value="Eukaryota"/>
</dbReference>
<proteinExistence type="predicted"/>
<gene>
    <name evidence="6" type="ORF">TSTA_108210</name>
</gene>
<evidence type="ECO:0000256" key="4">
    <source>
        <dbReference type="ARBA" id="ARBA00022833"/>
    </source>
</evidence>